<gene>
    <name evidence="2" type="ORF">FYJ45_26590</name>
</gene>
<dbReference type="EMBL" id="VUMI01000073">
    <property type="protein sequence ID" value="MSS91661.1"/>
    <property type="molecule type" value="Genomic_DNA"/>
</dbReference>
<evidence type="ECO:0000313" key="2">
    <source>
        <dbReference type="EMBL" id="MSS91661.1"/>
    </source>
</evidence>
<organism evidence="2 3">
    <name type="scientific">Eisenbergiella porci</name>
    <dbReference type="NCBI Taxonomy" id="2652274"/>
    <lineage>
        <taxon>Bacteria</taxon>
        <taxon>Bacillati</taxon>
        <taxon>Bacillota</taxon>
        <taxon>Clostridia</taxon>
        <taxon>Lachnospirales</taxon>
        <taxon>Lachnospiraceae</taxon>
        <taxon>Eisenbergiella</taxon>
    </lineage>
</organism>
<keyword evidence="2" id="KW-0540">Nuclease</keyword>
<protein>
    <submittedName>
        <fullName evidence="2">HNH endonuclease</fullName>
    </submittedName>
</protein>
<dbReference type="AlphaFoldDB" id="A0A6N7W8S4"/>
<proteinExistence type="predicted"/>
<evidence type="ECO:0000259" key="1">
    <source>
        <dbReference type="Pfam" id="PF01844"/>
    </source>
</evidence>
<comment type="caution">
    <text evidence="2">The sequence shown here is derived from an EMBL/GenBank/DDBJ whole genome shotgun (WGS) entry which is preliminary data.</text>
</comment>
<evidence type="ECO:0000313" key="3">
    <source>
        <dbReference type="Proteomes" id="UP000436047"/>
    </source>
</evidence>
<dbReference type="GO" id="GO:0003676">
    <property type="term" value="F:nucleic acid binding"/>
    <property type="evidence" value="ECO:0007669"/>
    <property type="project" value="InterPro"/>
</dbReference>
<keyword evidence="2" id="KW-0378">Hydrolase</keyword>
<dbReference type="GO" id="GO:0004519">
    <property type="term" value="F:endonuclease activity"/>
    <property type="evidence" value="ECO:0007669"/>
    <property type="project" value="UniProtKB-KW"/>
</dbReference>
<name>A0A6N7W8S4_9FIRM</name>
<feature type="domain" description="HNH" evidence="1">
    <location>
        <begin position="29"/>
        <end position="76"/>
    </location>
</feature>
<dbReference type="GO" id="GO:0008270">
    <property type="term" value="F:zinc ion binding"/>
    <property type="evidence" value="ECO:0007669"/>
    <property type="project" value="InterPro"/>
</dbReference>
<dbReference type="Proteomes" id="UP000436047">
    <property type="component" value="Unassembled WGS sequence"/>
</dbReference>
<dbReference type="Pfam" id="PF01844">
    <property type="entry name" value="HNH"/>
    <property type="match status" value="1"/>
</dbReference>
<accession>A0A6N7W8S4</accession>
<keyword evidence="2" id="KW-0255">Endonuclease</keyword>
<sequence>MKKWAEAFYLSKSWEQCRDAYLESQNNICERCGEPAKICHHRTWLTRENINNPYITLCWDNLEALCQDCHNKEHHKKKPKLRYNFDEEGNIVYTPLSSEKN</sequence>
<reference evidence="2 3" key="1">
    <citation type="submission" date="2019-08" db="EMBL/GenBank/DDBJ databases">
        <title>In-depth cultivation of the pig gut microbiome towards novel bacterial diversity and tailored functional studies.</title>
        <authorList>
            <person name="Wylensek D."/>
            <person name="Hitch T.C.A."/>
            <person name="Clavel T."/>
        </authorList>
    </citation>
    <scope>NUCLEOTIDE SEQUENCE [LARGE SCALE GENOMIC DNA]</scope>
    <source>
        <strain evidence="2 3">WCA-389-WT-23B</strain>
    </source>
</reference>
<dbReference type="InterPro" id="IPR002711">
    <property type="entry name" value="HNH"/>
</dbReference>
<keyword evidence="3" id="KW-1185">Reference proteome</keyword>